<comment type="caution">
    <text evidence="6">The sequence shown here is derived from an EMBL/GenBank/DDBJ whole genome shotgun (WGS) entry which is preliminary data.</text>
</comment>
<name>A0A507C6T8_9FUNG</name>
<protein>
    <recommendedName>
        <fullName evidence="8">Svf1-like C-terminal domain-containing protein</fullName>
    </recommendedName>
</protein>
<evidence type="ECO:0000259" key="5">
    <source>
        <dbReference type="Pfam" id="PF17187"/>
    </source>
</evidence>
<dbReference type="InterPro" id="IPR051385">
    <property type="entry name" value="Ceramide-binding_SVF1"/>
</dbReference>
<evidence type="ECO:0000313" key="7">
    <source>
        <dbReference type="Proteomes" id="UP000319731"/>
    </source>
</evidence>
<evidence type="ECO:0008006" key="8">
    <source>
        <dbReference type="Google" id="ProtNLM"/>
    </source>
</evidence>
<dbReference type="SUPFAM" id="SSF159245">
    <property type="entry name" value="AttH-like"/>
    <property type="match status" value="1"/>
</dbReference>
<dbReference type="Pfam" id="PF17187">
    <property type="entry name" value="Svf1_C"/>
    <property type="match status" value="1"/>
</dbReference>
<reference evidence="6 7" key="1">
    <citation type="journal article" date="2019" name="Sci. Rep.">
        <title>Comparative genomics of chytrid fungi reveal insights into the obligate biotrophic and pathogenic lifestyle of Synchytrium endobioticum.</title>
        <authorList>
            <person name="van de Vossenberg B.T.L.H."/>
            <person name="Warris S."/>
            <person name="Nguyen H.D.T."/>
            <person name="van Gent-Pelzer M.P.E."/>
            <person name="Joly D.L."/>
            <person name="van de Geest H.C."/>
            <person name="Bonants P.J.M."/>
            <person name="Smith D.S."/>
            <person name="Levesque C.A."/>
            <person name="van der Lee T.A.J."/>
        </authorList>
    </citation>
    <scope>NUCLEOTIDE SEQUENCE [LARGE SCALE GENOMIC DNA]</scope>
    <source>
        <strain evidence="6 7">JEL517</strain>
    </source>
</reference>
<dbReference type="AlphaFoldDB" id="A0A507C6T8"/>
<keyword evidence="3" id="KW-0963">Cytoplasm</keyword>
<dbReference type="EMBL" id="QEAO01000022">
    <property type="protein sequence ID" value="TPX33263.1"/>
    <property type="molecule type" value="Genomic_DNA"/>
</dbReference>
<dbReference type="GO" id="GO:0006979">
    <property type="term" value="P:response to oxidative stress"/>
    <property type="evidence" value="ECO:0007669"/>
    <property type="project" value="InterPro"/>
</dbReference>
<evidence type="ECO:0000259" key="4">
    <source>
        <dbReference type="Pfam" id="PF08622"/>
    </source>
</evidence>
<dbReference type="RefSeq" id="XP_031024305.1">
    <property type="nucleotide sequence ID" value="XM_031169769.1"/>
</dbReference>
<proteinExistence type="inferred from homology"/>
<dbReference type="OrthoDB" id="2590239at2759"/>
<feature type="domain" description="Svf1-like N-terminal" evidence="4">
    <location>
        <begin position="28"/>
        <end position="183"/>
    </location>
</feature>
<dbReference type="GeneID" id="42005066"/>
<keyword evidence="7" id="KW-1185">Reference proteome</keyword>
<dbReference type="PANTHER" id="PTHR47107">
    <property type="entry name" value="SVF1-LIKE PROTEIN YDR222W-RELATED"/>
    <property type="match status" value="1"/>
</dbReference>
<dbReference type="Pfam" id="PF08622">
    <property type="entry name" value="Svf1"/>
    <property type="match status" value="1"/>
</dbReference>
<evidence type="ECO:0000313" key="6">
    <source>
        <dbReference type="EMBL" id="TPX33263.1"/>
    </source>
</evidence>
<dbReference type="PANTHER" id="PTHR47107:SF1">
    <property type="entry name" value="CERAMIDE-BINDING PROTEIN SVF1-RELATED"/>
    <property type="match status" value="1"/>
</dbReference>
<dbReference type="GO" id="GO:0005737">
    <property type="term" value="C:cytoplasm"/>
    <property type="evidence" value="ECO:0007669"/>
    <property type="project" value="UniProtKB-SubCell"/>
</dbReference>
<dbReference type="InterPro" id="IPR013931">
    <property type="entry name" value="Svf1-like_N"/>
</dbReference>
<evidence type="ECO:0000256" key="2">
    <source>
        <dbReference type="ARBA" id="ARBA00009069"/>
    </source>
</evidence>
<dbReference type="Proteomes" id="UP000319731">
    <property type="component" value="Unassembled WGS sequence"/>
</dbReference>
<feature type="domain" description="Svf1-like C-terminal" evidence="5">
    <location>
        <begin position="184"/>
        <end position="344"/>
    </location>
</feature>
<organism evidence="6 7">
    <name type="scientific">Synchytrium microbalum</name>
    <dbReference type="NCBI Taxonomy" id="1806994"/>
    <lineage>
        <taxon>Eukaryota</taxon>
        <taxon>Fungi</taxon>
        <taxon>Fungi incertae sedis</taxon>
        <taxon>Chytridiomycota</taxon>
        <taxon>Chytridiomycota incertae sedis</taxon>
        <taxon>Chytridiomycetes</taxon>
        <taxon>Synchytriales</taxon>
        <taxon>Synchytriaceae</taxon>
        <taxon>Synchytrium</taxon>
    </lineage>
</organism>
<sequence>MPDEAEAEQDTKLDPTTLEWHLEPSWATEGQTFYIHTNSGAFGIIQVVYSTMSMSPSVQLSAVYHKGDGTSKRSTFSHNGTDFIMSEDRRSTTCQQASIKFNEKDLSYKVKYDAGPDLVFDISFVPVDGGFQMADSGTSFSSADDAGYVSTRFIPKGTVKGTVTIDGSTVSCDGAGLMVHAVQMNPHHVARWNFGDLQAGDDGLMFYQFELPDGQDFEVNLVATGAIVRKNKTIGITLDGSVTHVQRKMDDAFGYNIPTKVTVALTGKTTDGKNEDVKIDMTLSPGECTDKIDLLSELPWIIRTFVQTFLSKPIVYQWFQDAKASITVGKDSFTLEGKMFYEVVLMAELPK</sequence>
<comment type="subcellular location">
    <subcellularLocation>
        <location evidence="1">Cytoplasm</location>
    </subcellularLocation>
</comment>
<accession>A0A507C6T8</accession>
<gene>
    <name evidence="6" type="ORF">SmJEL517_g03841</name>
</gene>
<evidence type="ECO:0000256" key="1">
    <source>
        <dbReference type="ARBA" id="ARBA00004496"/>
    </source>
</evidence>
<evidence type="ECO:0000256" key="3">
    <source>
        <dbReference type="ARBA" id="ARBA00022490"/>
    </source>
</evidence>
<comment type="similarity">
    <text evidence="2">Belongs to the SVF1 family.</text>
</comment>
<dbReference type="InterPro" id="IPR033394">
    <property type="entry name" value="Svf1-like_C"/>
</dbReference>